<dbReference type="GO" id="GO:0005634">
    <property type="term" value="C:nucleus"/>
    <property type="evidence" value="ECO:0007669"/>
    <property type="project" value="TreeGrafter"/>
</dbReference>
<gene>
    <name evidence="1" type="ORF">LAME_0A00716G</name>
</gene>
<dbReference type="InterPro" id="IPR044432">
    <property type="entry name" value="Set10/Efm1_SET"/>
</dbReference>
<dbReference type="Gene3D" id="3.90.1410.10">
    <property type="entry name" value="set domain protein methyltransferase, domain 1"/>
    <property type="match status" value="1"/>
</dbReference>
<dbReference type="CDD" id="cd19180">
    <property type="entry name" value="SET_SpSET10-like"/>
    <property type="match status" value="1"/>
</dbReference>
<dbReference type="Proteomes" id="UP000191144">
    <property type="component" value="Chromosome A"/>
</dbReference>
<dbReference type="PANTHER" id="PTHR13271">
    <property type="entry name" value="UNCHARACTERIZED PUTATIVE METHYLTRANSFERASE"/>
    <property type="match status" value="1"/>
</dbReference>
<reference evidence="2" key="1">
    <citation type="submission" date="2016-03" db="EMBL/GenBank/DDBJ databases">
        <authorList>
            <person name="Devillers Hugo."/>
        </authorList>
    </citation>
    <scope>NUCLEOTIDE SEQUENCE [LARGE SCALE GENOMIC DNA]</scope>
</reference>
<dbReference type="InterPro" id="IPR050600">
    <property type="entry name" value="SETD3_SETD6_MTase"/>
</dbReference>
<dbReference type="InterPro" id="IPR046341">
    <property type="entry name" value="SET_dom_sf"/>
</dbReference>
<dbReference type="GO" id="GO:0016279">
    <property type="term" value="F:protein-lysine N-methyltransferase activity"/>
    <property type="evidence" value="ECO:0007669"/>
    <property type="project" value="InterPro"/>
</dbReference>
<name>A0A1G4ILC7_9SACH</name>
<evidence type="ECO:0000313" key="1">
    <source>
        <dbReference type="EMBL" id="SCU77329.1"/>
    </source>
</evidence>
<sequence>MSSNALQQCIKWAQNNGAYIDERLEFKYDQLTGVHATAQAPITSSDALLKIPNKLLLRRQLAEDHFGKKFNADVNPNALLQLYVAKLKFDGSCQESTFFKPYLDLLPNPQDINSPYFWTAQELGALKGTELLIKTRRNLKKLIGEWFDVVTSLKAVDDQDTQFYLHSSSSVDPTDLFSRNENPNWHSFEAYLWATYIFSSRAFPEMIFSNANVENINQAFLFPIVDLLNHANGKIVSWREDPDNNAVNFSTGEKLAAGDELFNNYGDKSNEELLIGYGFAITENQFDSATLTLRLPQNQLSSLEVMGLRLSDISATDSSVNFPLSCQTPLPVELIKLFGILNKLTSEEVPTIRSTLEGITQLSGIMDQKLAFFKGAFKLKVSMGNAQRSKAAKVYIAGQKRIYQEASDCIRKYQKKLVKEAKPISFKTLFKTDTVFVNSLTLTFGVTKYEDLVYKGLLQQALLIWIVRSSNGGTSNTVPEFIVTTFQDVTNTIVVDKDDVQEYLPFYKSLFPQITTKIPEVYGKGDWGIKRFIVAGTVIDRLVWTSPVSQEAFFFEKVPFSALK</sequence>
<evidence type="ECO:0000313" key="2">
    <source>
        <dbReference type="Proteomes" id="UP000191144"/>
    </source>
</evidence>
<dbReference type="PANTHER" id="PTHR13271:SF147">
    <property type="entry name" value="PROTEIN-LYSINE N-METHYLTRANSFERASE EFM1-RELATED"/>
    <property type="match status" value="1"/>
</dbReference>
<organism evidence="1 2">
    <name type="scientific">Lachancea meyersii CBS 8951</name>
    <dbReference type="NCBI Taxonomy" id="1266667"/>
    <lineage>
        <taxon>Eukaryota</taxon>
        <taxon>Fungi</taxon>
        <taxon>Dikarya</taxon>
        <taxon>Ascomycota</taxon>
        <taxon>Saccharomycotina</taxon>
        <taxon>Saccharomycetes</taxon>
        <taxon>Saccharomycetales</taxon>
        <taxon>Saccharomycetaceae</taxon>
        <taxon>Lachancea</taxon>
    </lineage>
</organism>
<accession>A0A1G4ILC7</accession>
<dbReference type="AlphaFoldDB" id="A0A1G4ILC7"/>
<dbReference type="OrthoDB" id="42889at2759"/>
<dbReference type="SUPFAM" id="SSF82199">
    <property type="entry name" value="SET domain"/>
    <property type="match status" value="1"/>
</dbReference>
<dbReference type="EMBL" id="LT598483">
    <property type="protein sequence ID" value="SCU77329.1"/>
    <property type="molecule type" value="Genomic_DNA"/>
</dbReference>
<protein>
    <submittedName>
        <fullName evidence="1">LAME_0A00716g1_1</fullName>
    </submittedName>
</protein>
<keyword evidence="2" id="KW-1185">Reference proteome</keyword>
<proteinExistence type="predicted"/>